<sequence>MIEAFFVIPLVLNSNLLLEDLRRLNKLKVGLIPKD</sequence>
<dbReference type="KEGG" id="smiz:4412673_01496"/>
<dbReference type="EMBL" id="LT906468">
    <property type="protein sequence ID" value="SNV48160.1"/>
    <property type="molecule type" value="Genomic_DNA"/>
</dbReference>
<gene>
    <name evidence="1" type="ORF">SAMEA4412673_01496</name>
</gene>
<organism evidence="1 2">
    <name type="scientific">Sphingobacterium mizutaii</name>
    <dbReference type="NCBI Taxonomy" id="1010"/>
    <lineage>
        <taxon>Bacteria</taxon>
        <taxon>Pseudomonadati</taxon>
        <taxon>Bacteroidota</taxon>
        <taxon>Sphingobacteriia</taxon>
        <taxon>Sphingobacteriales</taxon>
        <taxon>Sphingobacteriaceae</taxon>
        <taxon>Sphingobacterium</taxon>
    </lineage>
</organism>
<reference evidence="1 2" key="1">
    <citation type="submission" date="2017-06" db="EMBL/GenBank/DDBJ databases">
        <authorList>
            <consortium name="Pathogen Informatics"/>
        </authorList>
    </citation>
    <scope>NUCLEOTIDE SEQUENCE [LARGE SCALE GENOMIC DNA]</scope>
    <source>
        <strain evidence="1 2">NCTC12149</strain>
    </source>
</reference>
<protein>
    <submittedName>
        <fullName evidence="1">Uncharacterized protein</fullName>
    </submittedName>
</protein>
<accession>A0AAJ4XA90</accession>
<evidence type="ECO:0000313" key="1">
    <source>
        <dbReference type="EMBL" id="SNV48160.1"/>
    </source>
</evidence>
<dbReference type="AlphaFoldDB" id="A0AAJ4XA90"/>
<evidence type="ECO:0000313" key="2">
    <source>
        <dbReference type="Proteomes" id="UP000215355"/>
    </source>
</evidence>
<proteinExistence type="predicted"/>
<name>A0AAJ4XA90_9SPHI</name>
<dbReference type="Proteomes" id="UP000215355">
    <property type="component" value="Chromosome 1"/>
</dbReference>